<evidence type="ECO:0000313" key="3">
    <source>
        <dbReference type="Proteomes" id="UP000029448"/>
    </source>
</evidence>
<dbReference type="EMBL" id="JOKM01000072">
    <property type="protein sequence ID" value="KGB22746.1"/>
    <property type="molecule type" value="Genomic_DNA"/>
</dbReference>
<reference evidence="2 3" key="1">
    <citation type="submission" date="2014-06" db="EMBL/GenBank/DDBJ databases">
        <title>Functional and comparative genomic analyses of the Drosophila gut microbiota identify candidate symbiosis factors.</title>
        <authorList>
            <person name="Newell P.D."/>
            <person name="Chaston J.M."/>
            <person name="Douglas A.E."/>
        </authorList>
    </citation>
    <scope>NUCLEOTIDE SEQUENCE [LARGE SCALE GENOMIC DNA]</scope>
    <source>
        <strain evidence="2 3">DmCS_006</strain>
    </source>
</reference>
<dbReference type="AlphaFoldDB" id="A0A094ZK13"/>
<comment type="caution">
    <text evidence="2">The sequence shown here is derived from an EMBL/GenBank/DDBJ whole genome shotgun (WGS) entry which is preliminary data.</text>
</comment>
<proteinExistence type="predicted"/>
<keyword evidence="3" id="KW-1185">Reference proteome</keyword>
<sequence length="55" mass="6362">MSHPSHTPPALSALQKELDDLQRKIAEAEKNEPNHVSALRKREREISEEMTRLSR</sequence>
<gene>
    <name evidence="2" type="ORF">AtDm6_1981</name>
</gene>
<evidence type="ECO:0008006" key="4">
    <source>
        <dbReference type="Google" id="ProtNLM"/>
    </source>
</evidence>
<organism evidence="2 3">
    <name type="scientific">Acetobacter tropicalis</name>
    <dbReference type="NCBI Taxonomy" id="104102"/>
    <lineage>
        <taxon>Bacteria</taxon>
        <taxon>Pseudomonadati</taxon>
        <taxon>Pseudomonadota</taxon>
        <taxon>Alphaproteobacteria</taxon>
        <taxon>Acetobacterales</taxon>
        <taxon>Acetobacteraceae</taxon>
        <taxon>Acetobacter</taxon>
    </lineage>
</organism>
<evidence type="ECO:0000313" key="2">
    <source>
        <dbReference type="EMBL" id="KGB22746.1"/>
    </source>
</evidence>
<dbReference type="PATRIC" id="fig|104102.7.peg.1958"/>
<feature type="compositionally biased region" description="Basic and acidic residues" evidence="1">
    <location>
        <begin position="40"/>
        <end position="55"/>
    </location>
</feature>
<dbReference type="STRING" id="104102.AtDm6_1981"/>
<dbReference type="Proteomes" id="UP000029448">
    <property type="component" value="Unassembled WGS sequence"/>
</dbReference>
<dbReference type="OrthoDB" id="7224037at2"/>
<accession>A0A094ZK13</accession>
<protein>
    <recommendedName>
        <fullName evidence="4">DUF465 domain-containing protein</fullName>
    </recommendedName>
</protein>
<dbReference type="GeneID" id="89477333"/>
<evidence type="ECO:0000256" key="1">
    <source>
        <dbReference type="SAM" id="MobiDB-lite"/>
    </source>
</evidence>
<dbReference type="RefSeq" id="WP_156105415.1">
    <property type="nucleotide sequence ID" value="NZ_JACAOJ010000009.1"/>
</dbReference>
<name>A0A094ZK13_9PROT</name>
<feature type="region of interest" description="Disordered" evidence="1">
    <location>
        <begin position="27"/>
        <end position="55"/>
    </location>
</feature>